<reference evidence="3 4" key="1">
    <citation type="journal article" date="2015" name="J. Biotechnol.">
        <title>Complete genome sequence of Paenibacillus beijingensis 7188(T) (=DSM 24997(T)), a novel rhizobacterium from jujube garden soil.</title>
        <authorList>
            <person name="Kwak Y."/>
            <person name="Shin J.H."/>
        </authorList>
    </citation>
    <scope>NUCLEOTIDE SEQUENCE [LARGE SCALE GENOMIC DNA]</scope>
    <source>
        <strain evidence="3 4">DSM 24997</strain>
    </source>
</reference>
<dbReference type="CDD" id="cd00093">
    <property type="entry name" value="HTH_XRE"/>
    <property type="match status" value="1"/>
</dbReference>
<dbReference type="GO" id="GO:0003700">
    <property type="term" value="F:DNA-binding transcription factor activity"/>
    <property type="evidence" value="ECO:0007669"/>
    <property type="project" value="TreeGrafter"/>
</dbReference>
<evidence type="ECO:0000313" key="3">
    <source>
        <dbReference type="EMBL" id="AJY75319.1"/>
    </source>
</evidence>
<gene>
    <name evidence="3" type="ORF">VN24_12970</name>
</gene>
<dbReference type="InterPro" id="IPR050807">
    <property type="entry name" value="TransReg_Diox_bact_type"/>
</dbReference>
<dbReference type="Gene3D" id="1.10.260.40">
    <property type="entry name" value="lambda repressor-like DNA-binding domains"/>
    <property type="match status" value="1"/>
</dbReference>
<accession>A0A0D5NIX6</accession>
<dbReference type="SMART" id="SM00530">
    <property type="entry name" value="HTH_XRE"/>
    <property type="match status" value="1"/>
</dbReference>
<keyword evidence="1" id="KW-0238">DNA-binding</keyword>
<dbReference type="Pfam" id="PF12844">
    <property type="entry name" value="HTH_19"/>
    <property type="match status" value="1"/>
</dbReference>
<evidence type="ECO:0000259" key="2">
    <source>
        <dbReference type="PROSITE" id="PS50943"/>
    </source>
</evidence>
<reference evidence="4" key="2">
    <citation type="submission" date="2015-03" db="EMBL/GenBank/DDBJ databases">
        <title>Genome sequence of Paenibacillus beijingensis strain DSM 24997T.</title>
        <authorList>
            <person name="Kwak Y."/>
            <person name="Shin J.-H."/>
        </authorList>
    </citation>
    <scope>NUCLEOTIDE SEQUENCE [LARGE SCALE GENOMIC DNA]</scope>
    <source>
        <strain evidence="4">DSM 24997</strain>
    </source>
</reference>
<name>A0A0D5NIX6_9BACL</name>
<dbReference type="AlphaFoldDB" id="A0A0D5NIX6"/>
<dbReference type="PANTHER" id="PTHR46797">
    <property type="entry name" value="HTH-TYPE TRANSCRIPTIONAL REGULATOR"/>
    <property type="match status" value="1"/>
</dbReference>
<dbReference type="SUPFAM" id="SSF47413">
    <property type="entry name" value="lambda repressor-like DNA-binding domains"/>
    <property type="match status" value="1"/>
</dbReference>
<organism evidence="3 4">
    <name type="scientific">Paenibacillus beijingensis</name>
    <dbReference type="NCBI Taxonomy" id="1126833"/>
    <lineage>
        <taxon>Bacteria</taxon>
        <taxon>Bacillati</taxon>
        <taxon>Bacillota</taxon>
        <taxon>Bacilli</taxon>
        <taxon>Bacillales</taxon>
        <taxon>Paenibacillaceae</taxon>
        <taxon>Paenibacillus</taxon>
    </lineage>
</organism>
<dbReference type="EMBL" id="CP011058">
    <property type="protein sequence ID" value="AJY75319.1"/>
    <property type="molecule type" value="Genomic_DNA"/>
</dbReference>
<dbReference type="OrthoDB" id="2003870at2"/>
<evidence type="ECO:0000313" key="4">
    <source>
        <dbReference type="Proteomes" id="UP000032633"/>
    </source>
</evidence>
<dbReference type="GO" id="GO:0005829">
    <property type="term" value="C:cytosol"/>
    <property type="evidence" value="ECO:0007669"/>
    <property type="project" value="TreeGrafter"/>
</dbReference>
<dbReference type="PATRIC" id="fig|1126833.4.peg.2826"/>
<dbReference type="HOGENOM" id="CLU_066192_4_4_9"/>
<dbReference type="GO" id="GO:0003677">
    <property type="term" value="F:DNA binding"/>
    <property type="evidence" value="ECO:0007669"/>
    <property type="project" value="UniProtKB-KW"/>
</dbReference>
<dbReference type="STRING" id="1126833.VN24_12970"/>
<dbReference type="InterPro" id="IPR010982">
    <property type="entry name" value="Lambda_DNA-bd_dom_sf"/>
</dbReference>
<keyword evidence="4" id="KW-1185">Reference proteome</keyword>
<dbReference type="KEGG" id="pbj:VN24_12970"/>
<evidence type="ECO:0000256" key="1">
    <source>
        <dbReference type="ARBA" id="ARBA00023125"/>
    </source>
</evidence>
<proteinExistence type="predicted"/>
<dbReference type="Proteomes" id="UP000032633">
    <property type="component" value="Chromosome"/>
</dbReference>
<dbReference type="InterPro" id="IPR001387">
    <property type="entry name" value="Cro/C1-type_HTH"/>
</dbReference>
<sequence length="114" mass="13304">MNLGEKVRFIRKSNELNQKEFSVRIEVSQGTLSDIERGVCLPSCETIIALRNKFKCDLNWLLTDDVESSFIQTDVSNEELELLDSIRSLPAREKNELFEIIHIKLRKNKYPFTD</sequence>
<dbReference type="PANTHER" id="PTHR46797:SF1">
    <property type="entry name" value="METHYLPHOSPHONATE SYNTHASE"/>
    <property type="match status" value="1"/>
</dbReference>
<protein>
    <recommendedName>
        <fullName evidence="2">HTH cro/C1-type domain-containing protein</fullName>
    </recommendedName>
</protein>
<feature type="domain" description="HTH cro/C1-type" evidence="2">
    <location>
        <begin position="7"/>
        <end position="61"/>
    </location>
</feature>
<dbReference type="RefSeq" id="WP_045670748.1">
    <property type="nucleotide sequence ID" value="NZ_CP011058.1"/>
</dbReference>
<dbReference type="PROSITE" id="PS50943">
    <property type="entry name" value="HTH_CROC1"/>
    <property type="match status" value="1"/>
</dbReference>